<dbReference type="OrthoDB" id="115601at2157"/>
<evidence type="ECO:0000256" key="1">
    <source>
        <dbReference type="ARBA" id="ARBA00022737"/>
    </source>
</evidence>
<proteinExistence type="predicted"/>
<dbReference type="PROSITE" id="PS50005">
    <property type="entry name" value="TPR"/>
    <property type="match status" value="1"/>
</dbReference>
<name>A0A654M2Q2_9ARCH</name>
<keyword evidence="2 3" id="KW-0802">TPR repeat</keyword>
<sequence length="93" mass="10747">MANINQITTKALLETILNILLVMSGSLGLVDHWYLEGLLLYRRKLYEEAVKCFDRSLELSSSKGFNTWYMKGNSLYQLNEFKEAVKCFDKSIS</sequence>
<keyword evidence="4" id="KW-0812">Transmembrane</keyword>
<dbReference type="PROSITE" id="PS50293">
    <property type="entry name" value="TPR_REGION"/>
    <property type="match status" value="1"/>
</dbReference>
<gene>
    <name evidence="5" type="ORF">NMY3_02756</name>
</gene>
<dbReference type="SUPFAM" id="SSF48452">
    <property type="entry name" value="TPR-like"/>
    <property type="match status" value="1"/>
</dbReference>
<dbReference type="Proteomes" id="UP000058925">
    <property type="component" value="Chromosome"/>
</dbReference>
<accession>A0A654M2Q2</accession>
<dbReference type="KEGG" id="taa:NMY3_02756"/>
<evidence type="ECO:0000256" key="4">
    <source>
        <dbReference type="SAM" id="Phobius"/>
    </source>
</evidence>
<dbReference type="GeneID" id="300401147"/>
<evidence type="ECO:0000256" key="3">
    <source>
        <dbReference type="PROSITE-ProRule" id="PRU00339"/>
    </source>
</evidence>
<organism evidence="5 6">
    <name type="scientific">Candidatus Nitrosocosmicus oleophilus</name>
    <dbReference type="NCBI Taxonomy" id="1353260"/>
    <lineage>
        <taxon>Archaea</taxon>
        <taxon>Nitrososphaerota</taxon>
        <taxon>Nitrososphaeria</taxon>
        <taxon>Nitrososphaerales</taxon>
        <taxon>Nitrososphaeraceae</taxon>
        <taxon>Candidatus Nitrosocosmicus</taxon>
    </lineage>
</organism>
<dbReference type="PANTHER" id="PTHR44943">
    <property type="entry name" value="CELLULOSE SYNTHASE OPERON PROTEIN C"/>
    <property type="match status" value="1"/>
</dbReference>
<dbReference type="Gene3D" id="1.25.40.10">
    <property type="entry name" value="Tetratricopeptide repeat domain"/>
    <property type="match status" value="1"/>
</dbReference>
<keyword evidence="6" id="KW-1185">Reference proteome</keyword>
<keyword evidence="1" id="KW-0677">Repeat</keyword>
<evidence type="ECO:0000313" key="6">
    <source>
        <dbReference type="Proteomes" id="UP000058925"/>
    </source>
</evidence>
<dbReference type="InterPro" id="IPR019734">
    <property type="entry name" value="TPR_rpt"/>
</dbReference>
<reference evidence="6" key="1">
    <citation type="submission" date="2015-10" db="EMBL/GenBank/DDBJ databases">
        <title>Niche specialization of a soil ammonia-oxidizing archaeon, Candidatus Nitrosocosmicus oleophilus.</title>
        <authorList>
            <person name="Jung M.-Y."/>
            <person name="Rhee S.-K."/>
        </authorList>
    </citation>
    <scope>NUCLEOTIDE SEQUENCE [LARGE SCALE GENOMIC DNA]</scope>
    <source>
        <strain evidence="6">MY3</strain>
    </source>
</reference>
<dbReference type="EMBL" id="CP012850">
    <property type="protein sequence ID" value="ALI36946.1"/>
    <property type="molecule type" value="Genomic_DNA"/>
</dbReference>
<keyword evidence="4" id="KW-1133">Transmembrane helix</keyword>
<dbReference type="PANTHER" id="PTHR44943:SF8">
    <property type="entry name" value="TPR REPEAT-CONTAINING PROTEIN MJ0263"/>
    <property type="match status" value="1"/>
</dbReference>
<dbReference type="SMART" id="SM00028">
    <property type="entry name" value="TPR"/>
    <property type="match status" value="2"/>
</dbReference>
<keyword evidence="4" id="KW-0472">Membrane</keyword>
<feature type="transmembrane region" description="Helical" evidence="4">
    <location>
        <begin position="15"/>
        <end position="35"/>
    </location>
</feature>
<dbReference type="InterPro" id="IPR051685">
    <property type="entry name" value="Ycf3/AcsC/BcsC/TPR_MFPF"/>
</dbReference>
<dbReference type="AlphaFoldDB" id="A0A654M2Q2"/>
<protein>
    <submittedName>
        <fullName evidence="5">Tetratricopeptide repeat protein</fullName>
    </submittedName>
</protein>
<feature type="repeat" description="TPR" evidence="3">
    <location>
        <begin position="30"/>
        <end position="63"/>
    </location>
</feature>
<evidence type="ECO:0000313" key="5">
    <source>
        <dbReference type="EMBL" id="ALI36946.1"/>
    </source>
</evidence>
<dbReference type="InterPro" id="IPR011990">
    <property type="entry name" value="TPR-like_helical_dom_sf"/>
</dbReference>
<dbReference type="RefSeq" id="WP_196816126.1">
    <property type="nucleotide sequence ID" value="NZ_CP012850.1"/>
</dbReference>
<evidence type="ECO:0000256" key="2">
    <source>
        <dbReference type="ARBA" id="ARBA00022803"/>
    </source>
</evidence>
<dbReference type="Pfam" id="PF12895">
    <property type="entry name" value="ANAPC3"/>
    <property type="match status" value="1"/>
</dbReference>